<keyword evidence="2" id="KW-1185">Reference proteome</keyword>
<dbReference type="Proteomes" id="UP000198615">
    <property type="component" value="Unassembled WGS sequence"/>
</dbReference>
<comment type="caution">
    <text evidence="1">The sequence shown here is derived from an EMBL/GenBank/DDBJ whole genome shotgun (WGS) entry which is preliminary data.</text>
</comment>
<accession>A0A8G2BG90</accession>
<protein>
    <submittedName>
        <fullName evidence="1">PAS domain-containing protein</fullName>
    </submittedName>
</protein>
<dbReference type="EMBL" id="FNBW01000003">
    <property type="protein sequence ID" value="SDF39840.1"/>
    <property type="molecule type" value="Genomic_DNA"/>
</dbReference>
<proteinExistence type="predicted"/>
<dbReference type="InterPro" id="IPR009922">
    <property type="entry name" value="DUF1457"/>
</dbReference>
<dbReference type="Pfam" id="PF07310">
    <property type="entry name" value="PAS_5"/>
    <property type="match status" value="1"/>
</dbReference>
<organism evidence="1 2">
    <name type="scientific">Thalassobaculum litoreum DSM 18839</name>
    <dbReference type="NCBI Taxonomy" id="1123362"/>
    <lineage>
        <taxon>Bacteria</taxon>
        <taxon>Pseudomonadati</taxon>
        <taxon>Pseudomonadota</taxon>
        <taxon>Alphaproteobacteria</taxon>
        <taxon>Rhodospirillales</taxon>
        <taxon>Thalassobaculaceae</taxon>
        <taxon>Thalassobaculum</taxon>
    </lineage>
</organism>
<dbReference type="AlphaFoldDB" id="A0A8G2BG90"/>
<name>A0A8G2BG90_9PROT</name>
<sequence>MTGVTGAPTIPAPLGVTGWAAEDLLEKLGAGTLDELPVSVVAAIRTLVTYWNDKRGTRAMPSRVDFDPMDVPRLLPRLLLIDVEGVRSDGAGIFRYRVVGGIEVANRGHNPTGRLVEEGFYAESLENALAHYEAVRQAKCPIYDRVTFLDDRSRPVHEDTILLPFSEDGTTVSQILVYSEQLPLEGAFKPSETRR</sequence>
<reference evidence="1 2" key="1">
    <citation type="submission" date="2016-10" db="EMBL/GenBank/DDBJ databases">
        <authorList>
            <person name="Varghese N."/>
            <person name="Submissions S."/>
        </authorList>
    </citation>
    <scope>NUCLEOTIDE SEQUENCE [LARGE SCALE GENOMIC DNA]</scope>
    <source>
        <strain evidence="1 2">DSM 18839</strain>
    </source>
</reference>
<evidence type="ECO:0000313" key="2">
    <source>
        <dbReference type="Proteomes" id="UP000198615"/>
    </source>
</evidence>
<gene>
    <name evidence="1" type="ORF">SAMN05660686_01159</name>
</gene>
<evidence type="ECO:0000313" key="1">
    <source>
        <dbReference type="EMBL" id="SDF39840.1"/>
    </source>
</evidence>